<dbReference type="PANTHER" id="PTHR34227:SF1">
    <property type="entry name" value="DIMETHYL SULFOXIDE REDUCTASE CHAPERONE-RELATED"/>
    <property type="match status" value="1"/>
</dbReference>
<dbReference type="InterPro" id="IPR050289">
    <property type="entry name" value="TorD/DmsD_chaperones"/>
</dbReference>
<name>Q4PJF7_9BACT</name>
<evidence type="ECO:0000313" key="2">
    <source>
        <dbReference type="EMBL" id="AAY82820.1"/>
    </source>
</evidence>
<dbReference type="InterPro" id="IPR020945">
    <property type="entry name" value="DMSO/NO3_reduct_chaperone"/>
</dbReference>
<dbReference type="EMBL" id="DQ088847">
    <property type="protein sequence ID" value="AAY82820.1"/>
    <property type="molecule type" value="Genomic_DNA"/>
</dbReference>
<accession>Q4PJF7</accession>
<dbReference type="PANTHER" id="PTHR34227">
    <property type="entry name" value="CHAPERONE PROTEIN YCDY"/>
    <property type="match status" value="1"/>
</dbReference>
<dbReference type="SUPFAM" id="SSF89155">
    <property type="entry name" value="TorD-like"/>
    <property type="match status" value="1"/>
</dbReference>
<protein>
    <submittedName>
        <fullName evidence="2">Anaerobic dehydrogenase uncharacterized component</fullName>
    </submittedName>
</protein>
<dbReference type="InterPro" id="IPR036411">
    <property type="entry name" value="TorD-like_sf"/>
</dbReference>
<dbReference type="Gene3D" id="1.10.3480.10">
    <property type="entry name" value="TorD-like"/>
    <property type="match status" value="1"/>
</dbReference>
<keyword evidence="1" id="KW-0143">Chaperone</keyword>
<dbReference type="Pfam" id="PF02613">
    <property type="entry name" value="Nitrate_red_del"/>
    <property type="match status" value="1"/>
</dbReference>
<reference evidence="2" key="1">
    <citation type="journal article" date="2005" name="PLoS Biol.">
        <title>New insights into metabolic properties of marine bacteria encoding proteorhodopsins.</title>
        <authorList>
            <person name="Sabehi G."/>
            <person name="Loy A."/>
            <person name="Jung K.H."/>
            <person name="Partha R."/>
            <person name="Spudich J.L."/>
            <person name="Isaacson T."/>
            <person name="Hirschberg J."/>
            <person name="Wagner M."/>
            <person name="Beja O."/>
        </authorList>
    </citation>
    <scope>NUCLEOTIDE SEQUENCE</scope>
</reference>
<organism evidence="2">
    <name type="scientific">uncultured bacterium MedeBAC46A06</name>
    <dbReference type="NCBI Taxonomy" id="332275"/>
    <lineage>
        <taxon>Bacteria</taxon>
        <taxon>environmental samples</taxon>
    </lineage>
</organism>
<proteinExistence type="predicted"/>
<dbReference type="AlphaFoldDB" id="Q4PJF7"/>
<sequence>MAATAPENPVVLSDEDRLRADMYALLGELLRKEPYDSVIKIVAGFQGDGSDIGSASGVLATLAGKLSGDEIRDEYMRLFIGVGRGEILPFASYYLTGFLNDKPLANLRNAMAELGIERAEGVKEPEDHIASLFDIMNGLIRGAFGASTDLGVQARFFKTHIEPWAPLLMQDIEAAKSAVFYAPVGTIGRAFMDIESAAFDMGETG</sequence>
<evidence type="ECO:0000256" key="1">
    <source>
        <dbReference type="ARBA" id="ARBA00023186"/>
    </source>
</evidence>